<dbReference type="Gene3D" id="3.90.70.120">
    <property type="match status" value="4"/>
</dbReference>
<feature type="compositionally biased region" description="Low complexity" evidence="1">
    <location>
        <begin position="905"/>
        <end position="930"/>
    </location>
</feature>
<feature type="compositionally biased region" description="Basic residues" evidence="1">
    <location>
        <begin position="35"/>
        <end position="47"/>
    </location>
</feature>
<sequence length="1734" mass="198524">MDKKRGDSSQRSRIQATTGSSFFYDTDPVLEQTRRDHKSHHKPKPKQVKKDEDDVSLQPSLNTRVDLTTHDTSIPAGTKYVAPKTRKQKRLDRERRREYEDQLHFCKYDVVKMPSPANMTKLDIRFQAPSAEIKGAKVFPRKPSVTPSDIHPEAQKRKDLLDREPRSGTIINVKKKKKKRKKQKPEPPPGPTIEELMAQELATIQEMGEMGEMGEIVQMGEGEELYDIPPENYLTKQFRRKVSQLSKSTSIRSKDLRMLAALEEGEGEEQPIEEEDRFISTLVQKFRRDSEIKRYERPKRKIKKGTFENFSFTRLKQPTLKTFYYGVKMGTGHQGDEHFTHLSRNRQGICMPIAAYCFSILKHPDKWTQADIDDVLEAGNELFLESAGSQHLHGDNVELKTSDLQKYCKLGRKKVRFVVSEPEVSGMVRSDDKKIYNLTKAVNIFFGRYSAGILQTDTLNVALWKDKHFYFFDASPRTIDLFSNPRGTALMANFYDTTSVVTVLLNRSDLDNTPFIIYSIKAYKVLSRDAEEVDSTGVIPEVDNFHVLDEEKAVALGSFDLADKCFGFSRNKQALTIAAVALVYSKITPPSSWHRGTVDKITLIGNQLFLECIENDHIEEVKVDDLPAVFTIGPYVVEIYIVPNRFVDFMFKKSKCVLLDRLEKFFETNSNAIVQIDNSTLAVWKQRNIYHCFDPYSRNNEGLKCRDGSACVSMHTTLNSMITTISTNFDHKDMIFHVHAMKVCKIHRDPATNDLFPRCLTMNDYPIENFKKIKMKRGKRKATNKSVTVDYATRATFYGELPEDSILEVGSTVRSIGMEDLPPMCHKVPSRPLPKMTPPDQEFVADLDSPSLSDTQIEPPLPEDPEGEPQIEFMDLDAFDLTQEEKEMEQRGEGEARGGEDRSKGSGSASGEASGSYDASMEESVAAEEAGYGEDGGDDWYMAASDYAQVGSHSLLSRISEEVNTELFNLEIPDEEVPTIVRDITAISKKRKRDMTAMYEFEMTPEPDVTLSEELAKESNFLDLPDGSQIVLGSMNIAEFGTELEFMAPFVCIMAAAVAKKYSIDSWSKDVVDYVLKCGAELHTSSNTRYDQNYKLEIQRISLGKTDFSIRVNYIFDTYIKPRILAMAISNMLFPQWASGILVTPTYSCALFCKNHLFYLYDGFGNNEVGLGKGASNEGVACLARFKDINSLVARIIHNKAKREIEENVEYNRFVLSSCHVKSLPKEAEGEEEEEHLEQAEGADQDEPIPIQSYKKKKEPEEQRPPPKMGYHLVNGFYKIQGTKSLGGTKELSPILKEDYFVCLCACLMLLNNPIKKWDDRKIDTVVEQGMHVFSHADDLEVCSKKFIKNILIDDYLFDIVANRVKFSTYQSRRTLRTGIETMLTKKHEHFILQFPNRAYALSVEDNVYHLFDPNDSSGKASWTKFTNFRKLVRRIRSGLVRGGESYNFHCFEIMSITKAPKQVIISNRTKKYRIPKGRKGEMVGKPFYEELSWLDVDPIPWSWRMNKTEYPLWNNWYVDFPDDLFSLFGTISPLDERFPKETRKKQTLGNLVVALGMIQIYDLADWTVAIMDSILINGDTYFRECIKDITNENYEVAFEDVKKDCIIFPYSFRVMFTPVVEGTLFLVRLKQFNLYKALRLFFDDYVKRFGIICVTKGEHDRRLYAFGKVQDSEYFLYDCETLGPHMFVEKDIGVPYILRTTTVNRLLHVMTLTLRGGDFYIFDVGLSELKSIT</sequence>
<feature type="compositionally biased region" description="Basic and acidic residues" evidence="1">
    <location>
        <begin position="885"/>
        <end position="904"/>
    </location>
</feature>
<dbReference type="Proteomes" id="UP000719412">
    <property type="component" value="Unassembled WGS sequence"/>
</dbReference>
<feature type="compositionally biased region" description="Polar residues" evidence="1">
    <location>
        <begin position="57"/>
        <end position="72"/>
    </location>
</feature>
<feature type="compositionally biased region" description="Basic and acidic residues" evidence="1">
    <location>
        <begin position="1"/>
        <end position="10"/>
    </location>
</feature>
<evidence type="ECO:0000256" key="1">
    <source>
        <dbReference type="SAM" id="MobiDB-lite"/>
    </source>
</evidence>
<organism evidence="2 3">
    <name type="scientific">Tenebrio molitor</name>
    <name type="common">Yellow mealworm beetle</name>
    <dbReference type="NCBI Taxonomy" id="7067"/>
    <lineage>
        <taxon>Eukaryota</taxon>
        <taxon>Metazoa</taxon>
        <taxon>Ecdysozoa</taxon>
        <taxon>Arthropoda</taxon>
        <taxon>Hexapoda</taxon>
        <taxon>Insecta</taxon>
        <taxon>Pterygota</taxon>
        <taxon>Neoptera</taxon>
        <taxon>Endopterygota</taxon>
        <taxon>Coleoptera</taxon>
        <taxon>Polyphaga</taxon>
        <taxon>Cucujiformia</taxon>
        <taxon>Tenebrionidae</taxon>
        <taxon>Tenebrio</taxon>
    </lineage>
</organism>
<comment type="caution">
    <text evidence="2">The sequence shown here is derived from an EMBL/GenBank/DDBJ whole genome shotgun (WGS) entry which is preliminary data.</text>
</comment>
<feature type="compositionally biased region" description="Acidic residues" evidence="1">
    <location>
        <begin position="1229"/>
        <end position="1247"/>
    </location>
</feature>
<dbReference type="PANTHER" id="PTHR40552">
    <property type="entry name" value="AT05186P-RELATED"/>
    <property type="match status" value="1"/>
</dbReference>
<protein>
    <submittedName>
        <fullName evidence="2">Uncharacterized protein</fullName>
    </submittedName>
</protein>
<dbReference type="EMBL" id="JABDTM020018632">
    <property type="protein sequence ID" value="KAH0817912.1"/>
    <property type="molecule type" value="Genomic_DNA"/>
</dbReference>
<reference evidence="2" key="2">
    <citation type="submission" date="2021-08" db="EMBL/GenBank/DDBJ databases">
        <authorList>
            <person name="Eriksson T."/>
        </authorList>
    </citation>
    <scope>NUCLEOTIDE SEQUENCE</scope>
    <source>
        <strain evidence="2">Stoneville</strain>
        <tissue evidence="2">Whole head</tissue>
    </source>
</reference>
<feature type="region of interest" description="Disordered" evidence="1">
    <location>
        <begin position="1227"/>
        <end position="1250"/>
    </location>
</feature>
<feature type="compositionally biased region" description="Basic residues" evidence="1">
    <location>
        <begin position="173"/>
        <end position="183"/>
    </location>
</feature>
<dbReference type="PANTHER" id="PTHR40552:SF6">
    <property type="entry name" value="FI09606P-RELATED"/>
    <property type="match status" value="1"/>
</dbReference>
<evidence type="ECO:0000313" key="3">
    <source>
        <dbReference type="Proteomes" id="UP000719412"/>
    </source>
</evidence>
<feature type="compositionally biased region" description="Polar residues" evidence="1">
    <location>
        <begin position="11"/>
        <end position="23"/>
    </location>
</feature>
<keyword evidence="3" id="KW-1185">Reference proteome</keyword>
<feature type="compositionally biased region" description="Basic and acidic residues" evidence="1">
    <location>
        <begin position="150"/>
        <end position="166"/>
    </location>
</feature>
<name>A0A8J6LFA7_TENMO</name>
<feature type="region of interest" description="Disordered" evidence="1">
    <location>
        <begin position="1"/>
        <end position="98"/>
    </location>
</feature>
<accession>A0A8J6LFA7</accession>
<feature type="region of interest" description="Disordered" evidence="1">
    <location>
        <begin position="140"/>
        <end position="193"/>
    </location>
</feature>
<reference evidence="2" key="1">
    <citation type="journal article" date="2020" name="J Insects Food Feed">
        <title>The yellow mealworm (Tenebrio molitor) genome: a resource for the emerging insects as food and feed industry.</title>
        <authorList>
            <person name="Eriksson T."/>
            <person name="Andere A."/>
            <person name="Kelstrup H."/>
            <person name="Emery V."/>
            <person name="Picard C."/>
        </authorList>
    </citation>
    <scope>NUCLEOTIDE SEQUENCE</scope>
    <source>
        <strain evidence="2">Stoneville</strain>
        <tissue evidence="2">Whole head</tissue>
    </source>
</reference>
<feature type="region of interest" description="Disordered" evidence="1">
    <location>
        <begin position="825"/>
        <end position="869"/>
    </location>
</feature>
<evidence type="ECO:0000313" key="2">
    <source>
        <dbReference type="EMBL" id="KAH0817912.1"/>
    </source>
</evidence>
<gene>
    <name evidence="2" type="ORF">GEV33_004882</name>
</gene>
<proteinExistence type="predicted"/>
<feature type="region of interest" description="Disordered" evidence="1">
    <location>
        <begin position="885"/>
        <end position="933"/>
    </location>
</feature>